<dbReference type="InterPro" id="IPR023606">
    <property type="entry name" value="CoA-Trfase_III_dom_1_sf"/>
</dbReference>
<dbReference type="STRING" id="710421.Mycch_3008"/>
<dbReference type="KEGG" id="mcb:Mycch_3008"/>
<dbReference type="Pfam" id="PF02515">
    <property type="entry name" value="CoA_transf_3"/>
    <property type="match status" value="2"/>
</dbReference>
<dbReference type="InterPro" id="IPR044855">
    <property type="entry name" value="CoA-Trfase_III_dom3_sf"/>
</dbReference>
<dbReference type="Gene3D" id="3.30.1540.10">
    <property type="entry name" value="formyl-coa transferase, domain 3"/>
    <property type="match status" value="2"/>
</dbReference>
<accession>I4BKF3</accession>
<name>I4BKF3_MYCCN</name>
<evidence type="ECO:0000256" key="1">
    <source>
        <dbReference type="ARBA" id="ARBA00022679"/>
    </source>
</evidence>
<gene>
    <name evidence="3" type="ordered locus">Mycch_3008</name>
</gene>
<feature type="compositionally biased region" description="Basic residues" evidence="2">
    <location>
        <begin position="407"/>
        <end position="416"/>
    </location>
</feature>
<sequence precursor="true">MEAVPLGAQEALTVSALTGFRIVELAESVAGEFCGKLLADLGADVIKVERPGWGSPTRAMASGSAAARPGLVFAYLNTNKRSAVWDLRRAADVERLHGLLAGADAVIDDRVATGGRVPAEDIATRHPGLVCCSVTPYGRDADGELQNARSLNVFHASGWGYHTPSNADSASPPLKGPGRFLTDYEAGLDAALCVAAALFGRLHSGEGEFVDVSQQAVMVSRADCVLGRFISGEIAPGHTRHDYDQAGPAAFFPSRDGHVYLYMTNRSHWLALRSLMDEPDWLASFDDDWLEFGVTRERVAAFRRGFAGWMRDRPGAETAEKAQRLGLPLVPVNGAEELAHSSQYRHREFFQNLHHPREGVVRYPTVGYRFGASPVRLAAAAPPLGAHTAEVAAQLDAPRTPPAVKRPQLKAPKRPRGGPLQGVRVVALTKVWAGPYAGKLLSFLGAEVIKVENSRRPEEMRAYGGTDIDHAPYFLSLNPEILSVDLDIKEAEGSRKVRELIARSDIVINNLRPQAMERSGLGHTELTAIKPDIISVSIKMWGNDGPMGYQTGYAPCFAALAGMASLVGVPGGAPQGTSMRYGDSTVGAAAAFAAVAALLHRERTGEGQFVDVSAVEVLSSMIGDRLLEHSLTGVPLLPDGNRNPDMAPHGCYPCTDHAWVSIAVPDDGAWRRLCRALGASRLAGDIRYATPPDRLRHVDDLDADLSELTRPHDADTLAHRLRRAGVPAATSATAVDVIGDELLWQRGAYRFVTDHLEGRRPVLGPSWRMTRCPADIDRGAPRLGEDDDYVLGELLGQTGARNT</sequence>
<protein>
    <submittedName>
        <fullName evidence="3">Putative acyl-CoA transferase/carnitine dehydratase</fullName>
    </submittedName>
</protein>
<proteinExistence type="predicted"/>
<feature type="region of interest" description="Disordered" evidence="2">
    <location>
        <begin position="394"/>
        <end position="417"/>
    </location>
</feature>
<evidence type="ECO:0000313" key="3">
    <source>
        <dbReference type="EMBL" id="AFM17760.1"/>
    </source>
</evidence>
<dbReference type="Proteomes" id="UP000006057">
    <property type="component" value="Chromosome"/>
</dbReference>
<organism evidence="3 4">
    <name type="scientific">Mycolicibacterium chubuense (strain NBB4)</name>
    <name type="common">Mycobacterium chubuense</name>
    <dbReference type="NCBI Taxonomy" id="710421"/>
    <lineage>
        <taxon>Bacteria</taxon>
        <taxon>Bacillati</taxon>
        <taxon>Actinomycetota</taxon>
        <taxon>Actinomycetes</taxon>
        <taxon>Mycobacteriales</taxon>
        <taxon>Mycobacteriaceae</taxon>
        <taxon>Mycolicibacterium</taxon>
    </lineage>
</organism>
<evidence type="ECO:0000256" key="2">
    <source>
        <dbReference type="SAM" id="MobiDB-lite"/>
    </source>
</evidence>
<dbReference type="eggNOG" id="COG1804">
    <property type="taxonomic scope" value="Bacteria"/>
</dbReference>
<dbReference type="InterPro" id="IPR003673">
    <property type="entry name" value="CoA-Trfase_fam_III"/>
</dbReference>
<dbReference type="GO" id="GO:0008410">
    <property type="term" value="F:CoA-transferase activity"/>
    <property type="evidence" value="ECO:0007669"/>
    <property type="project" value="TreeGrafter"/>
</dbReference>
<dbReference type="SUPFAM" id="SSF89796">
    <property type="entry name" value="CoA-transferase family III (CaiB/BaiF)"/>
    <property type="match status" value="2"/>
</dbReference>
<dbReference type="InterPro" id="IPR050483">
    <property type="entry name" value="CoA-transferase_III_domain"/>
</dbReference>
<reference evidence="3 4" key="1">
    <citation type="submission" date="2012-06" db="EMBL/GenBank/DDBJ databases">
        <title>Complete sequence of chromosome of Mycobacterium chubuense NBB4.</title>
        <authorList>
            <consortium name="US DOE Joint Genome Institute"/>
            <person name="Lucas S."/>
            <person name="Han J."/>
            <person name="Lapidus A."/>
            <person name="Cheng J.-F."/>
            <person name="Goodwin L."/>
            <person name="Pitluck S."/>
            <person name="Peters L."/>
            <person name="Mikhailova N."/>
            <person name="Teshima H."/>
            <person name="Detter J.C."/>
            <person name="Han C."/>
            <person name="Tapia R."/>
            <person name="Land M."/>
            <person name="Hauser L."/>
            <person name="Kyrpides N."/>
            <person name="Ivanova N."/>
            <person name="Pagani I."/>
            <person name="Mattes T."/>
            <person name="Holmes A."/>
            <person name="Rutledge P."/>
            <person name="Paulsen I."/>
            <person name="Coleman N."/>
            <person name="Woyke T."/>
        </authorList>
    </citation>
    <scope>NUCLEOTIDE SEQUENCE [LARGE SCALE GENOMIC DNA]</scope>
    <source>
        <strain evidence="3 4">NBB4</strain>
    </source>
</reference>
<dbReference type="AlphaFoldDB" id="I4BKF3"/>
<dbReference type="EMBL" id="CP003053">
    <property type="protein sequence ID" value="AFM17760.1"/>
    <property type="molecule type" value="Genomic_DNA"/>
</dbReference>
<keyword evidence="4" id="KW-1185">Reference proteome</keyword>
<dbReference type="PANTHER" id="PTHR48207:SF3">
    <property type="entry name" value="SUCCINATE--HYDROXYMETHYLGLUTARATE COA-TRANSFERASE"/>
    <property type="match status" value="1"/>
</dbReference>
<keyword evidence="1 3" id="KW-0808">Transferase</keyword>
<evidence type="ECO:0000313" key="4">
    <source>
        <dbReference type="Proteomes" id="UP000006057"/>
    </source>
</evidence>
<dbReference type="HOGENOM" id="CLU_010587_0_1_11"/>
<dbReference type="PANTHER" id="PTHR48207">
    <property type="entry name" value="SUCCINATE--HYDROXYMETHYLGLUTARATE COA-TRANSFERASE"/>
    <property type="match status" value="1"/>
</dbReference>
<dbReference type="PATRIC" id="fig|710421.3.peg.3002"/>
<dbReference type="Gene3D" id="3.40.50.10540">
    <property type="entry name" value="Crotonobetainyl-coa:carnitine coa-transferase, domain 1"/>
    <property type="match status" value="2"/>
</dbReference>